<organism evidence="1 2">
    <name type="scientific">Streptomyces luomodiensis</name>
    <dbReference type="NCBI Taxonomy" id="3026192"/>
    <lineage>
        <taxon>Bacteria</taxon>
        <taxon>Bacillati</taxon>
        <taxon>Actinomycetota</taxon>
        <taxon>Actinomycetes</taxon>
        <taxon>Kitasatosporales</taxon>
        <taxon>Streptomycetaceae</taxon>
        <taxon>Streptomyces</taxon>
    </lineage>
</organism>
<name>A0ABY9VBI9_9ACTN</name>
<dbReference type="InterPro" id="IPR027417">
    <property type="entry name" value="P-loop_NTPase"/>
</dbReference>
<proteinExistence type="predicted"/>
<keyword evidence="2" id="KW-1185">Reference proteome</keyword>
<dbReference type="Gene3D" id="3.40.50.300">
    <property type="entry name" value="P-loop containing nucleotide triphosphate hydrolases"/>
    <property type="match status" value="2"/>
</dbReference>
<reference evidence="1 2" key="1">
    <citation type="submission" date="2023-02" db="EMBL/GenBank/DDBJ databases">
        <title>Streptomyces sp. SCA4-21 with antifungal activity against Fusarium oxysporum f. sp. cubense, Streptomyces sp. SCA2-17 with antifungal activity against Fusarium oxysporum f. sp. cubense.</title>
        <authorList>
            <person name="Qi D."/>
        </authorList>
    </citation>
    <scope>NUCLEOTIDE SEQUENCE [LARGE SCALE GENOMIC DNA]</scope>
    <source>
        <strain evidence="1 2">SCA4-21</strain>
    </source>
</reference>
<sequence>MLPVLWLCGPPGVGKTTVAWELYSQLAQAGTEVGFIDIDQLGICYPEPATDPGRHRMKARNLDAVAGGFLAAGVECLIVSGVVDPARGVHTDSIQRAAPTVCRLRAGHDELRRRFIGRGGDATPVEDVLREADALDRSAFADACVDTSGLPVSEVARRVLARIGAWPPPQSQSVGAVEPPGGAVNRADGPVLWVCGATGVGKSAVGFAVYRRILRAGYTAAYLDLDQIGCRGPAPADDADDHRLKAGNLAALWRNYRTAGARALVVTGPVRDEAALMAYGDALSPAEITLCRLHAGREELTQRIMRRGRGEGWQQPGDPLRGQPTTRLLGIADQAVASAALLESAGIGDLRFDTDGHTVEQVADAVLARTQWPRCS</sequence>
<accession>A0ABY9VBI9</accession>
<dbReference type="EMBL" id="CP117522">
    <property type="protein sequence ID" value="WNF01014.1"/>
    <property type="molecule type" value="Genomic_DNA"/>
</dbReference>
<dbReference type="SUPFAM" id="SSF52540">
    <property type="entry name" value="P-loop containing nucleoside triphosphate hydrolases"/>
    <property type="match status" value="2"/>
</dbReference>
<protein>
    <submittedName>
        <fullName evidence="1">AAA family ATPase</fullName>
    </submittedName>
</protein>
<dbReference type="RefSeq" id="WP_311039349.1">
    <property type="nucleotide sequence ID" value="NZ_CP117522.1"/>
</dbReference>
<evidence type="ECO:0000313" key="1">
    <source>
        <dbReference type="EMBL" id="WNF01014.1"/>
    </source>
</evidence>
<dbReference type="Proteomes" id="UP001305606">
    <property type="component" value="Chromosome"/>
</dbReference>
<evidence type="ECO:0000313" key="2">
    <source>
        <dbReference type="Proteomes" id="UP001305606"/>
    </source>
</evidence>
<gene>
    <name evidence="1" type="ORF">PS467_39600</name>
</gene>